<proteinExistence type="inferred from homology"/>
<dbReference type="FunFam" id="3.90.550.10:FF:000079">
    <property type="entry name" value="Probable glycosyl transferase"/>
    <property type="match status" value="1"/>
</dbReference>
<dbReference type="InterPro" id="IPR001173">
    <property type="entry name" value="Glyco_trans_2-like"/>
</dbReference>
<reference evidence="12" key="1">
    <citation type="submission" date="2016-02" db="EMBL/GenBank/DDBJ databases">
        <authorList>
            <person name="Sanders J.G."/>
            <person name="Lin J.Y."/>
            <person name="Wertz J.T."/>
            <person name="Russell J.A."/>
            <person name="Moreau C.S."/>
            <person name="Powell S."/>
        </authorList>
    </citation>
    <scope>NUCLEOTIDE SEQUENCE [LARGE SCALE GENOMIC DNA]</scope>
    <source>
        <strain evidence="12">CAG34</strain>
    </source>
</reference>
<keyword evidence="3" id="KW-0328">Glycosyltransferase</keyword>
<organism evidence="11 12">
    <name type="scientific">Cephaloticoccus primus</name>
    <dbReference type="NCBI Taxonomy" id="1548207"/>
    <lineage>
        <taxon>Bacteria</taxon>
        <taxon>Pseudomonadati</taxon>
        <taxon>Verrucomicrobiota</taxon>
        <taxon>Opitutia</taxon>
        <taxon>Opitutales</taxon>
        <taxon>Opitutaceae</taxon>
        <taxon>Cephaloticoccus</taxon>
    </lineage>
</organism>
<comment type="similarity">
    <text evidence="8">Belongs to the glycosyltransferase 2 family. GtrB subfamily.</text>
</comment>
<evidence type="ECO:0000256" key="8">
    <source>
        <dbReference type="ARBA" id="ARBA00038152"/>
    </source>
</evidence>
<comment type="subcellular location">
    <subcellularLocation>
        <location evidence="1">Cell membrane</location>
        <topology evidence="1">Multi-pass membrane protein</topology>
    </subcellularLocation>
</comment>
<feature type="transmembrane region" description="Helical" evidence="9">
    <location>
        <begin position="238"/>
        <end position="258"/>
    </location>
</feature>
<evidence type="ECO:0000256" key="5">
    <source>
        <dbReference type="ARBA" id="ARBA00022692"/>
    </source>
</evidence>
<dbReference type="AlphaFoldDB" id="A0A139SU49"/>
<evidence type="ECO:0000256" key="1">
    <source>
        <dbReference type="ARBA" id="ARBA00004651"/>
    </source>
</evidence>
<dbReference type="GO" id="GO:0005886">
    <property type="term" value="C:plasma membrane"/>
    <property type="evidence" value="ECO:0007669"/>
    <property type="project" value="UniProtKB-SubCell"/>
</dbReference>
<keyword evidence="12" id="KW-1185">Reference proteome</keyword>
<gene>
    <name evidence="11" type="ORF">AXK11_01385</name>
</gene>
<dbReference type="InterPro" id="IPR050256">
    <property type="entry name" value="Glycosyltransferase_2"/>
</dbReference>
<dbReference type="SUPFAM" id="SSF53448">
    <property type="entry name" value="Nucleotide-diphospho-sugar transferases"/>
    <property type="match status" value="1"/>
</dbReference>
<evidence type="ECO:0000256" key="7">
    <source>
        <dbReference type="ARBA" id="ARBA00023136"/>
    </source>
</evidence>
<dbReference type="EMBL" id="LSZQ01000009">
    <property type="protein sequence ID" value="KXU38117.1"/>
    <property type="molecule type" value="Genomic_DNA"/>
</dbReference>
<keyword evidence="4 11" id="KW-0808">Transferase</keyword>
<keyword evidence="6 9" id="KW-1133">Transmembrane helix</keyword>
<keyword evidence="7 9" id="KW-0472">Membrane</keyword>
<protein>
    <submittedName>
        <fullName evidence="11">Glycosyl transferase family 2</fullName>
    </submittedName>
</protein>
<dbReference type="Proteomes" id="UP000070058">
    <property type="component" value="Unassembled WGS sequence"/>
</dbReference>
<evidence type="ECO:0000313" key="12">
    <source>
        <dbReference type="Proteomes" id="UP000070058"/>
    </source>
</evidence>
<keyword evidence="5 9" id="KW-0812">Transmembrane</keyword>
<dbReference type="PANTHER" id="PTHR48090">
    <property type="entry name" value="UNDECAPRENYL-PHOSPHATE 4-DEOXY-4-FORMAMIDO-L-ARABINOSE TRANSFERASE-RELATED"/>
    <property type="match status" value="1"/>
</dbReference>
<accession>A0A139SU49</accession>
<evidence type="ECO:0000259" key="10">
    <source>
        <dbReference type="Pfam" id="PF00535"/>
    </source>
</evidence>
<dbReference type="CDD" id="cd04187">
    <property type="entry name" value="DPM1_like_bac"/>
    <property type="match status" value="1"/>
</dbReference>
<evidence type="ECO:0000256" key="4">
    <source>
        <dbReference type="ARBA" id="ARBA00022679"/>
    </source>
</evidence>
<name>A0A139SU49_9BACT</name>
<evidence type="ECO:0000256" key="3">
    <source>
        <dbReference type="ARBA" id="ARBA00022676"/>
    </source>
</evidence>
<dbReference type="Pfam" id="PF00535">
    <property type="entry name" value="Glycos_transf_2"/>
    <property type="match status" value="1"/>
</dbReference>
<feature type="transmembrane region" description="Helical" evidence="9">
    <location>
        <begin position="270"/>
        <end position="292"/>
    </location>
</feature>
<evidence type="ECO:0000256" key="2">
    <source>
        <dbReference type="ARBA" id="ARBA00022475"/>
    </source>
</evidence>
<dbReference type="OrthoDB" id="9807778at2"/>
<comment type="caution">
    <text evidence="11">The sequence shown here is derived from an EMBL/GenBank/DDBJ whole genome shotgun (WGS) entry which is preliminary data.</text>
</comment>
<keyword evidence="2" id="KW-1003">Cell membrane</keyword>
<sequence length="319" mass="35085">MENSALPNLSILVPVYNEREVLPLAFERISQVMAATGLSYEVVFVDDGSRDGSSLYLVQLASEHANICSVQLSRNFGKEAAMSAGLHYCRGEATVILDADLQDPPELIGQMVEAWRAGADVVAMRRKNRLGETWPKRASAHVYYRVLNYLSDINIPADIGDFRLISARVVKALCALPERVRYMKGLFAWVGYPTTVIDYVRDPRAAGQTKWNYFRLLAFAWEGICAFSVRPLRWVSGVGLLSALAGLVYGAVIVLEALVMGNPVPGYPSLIAFIIFLGGTQLIATGILGEYVGKTYLESKQRPVFLVERVVRSEASSAS</sequence>
<dbReference type="STRING" id="1548207.AXK11_01385"/>
<evidence type="ECO:0000313" key="11">
    <source>
        <dbReference type="EMBL" id="KXU38117.1"/>
    </source>
</evidence>
<feature type="domain" description="Glycosyltransferase 2-like" evidence="10">
    <location>
        <begin position="10"/>
        <end position="172"/>
    </location>
</feature>
<dbReference type="RefSeq" id="WP_068628285.1">
    <property type="nucleotide sequence ID" value="NZ_LSZQ01000009.1"/>
</dbReference>
<dbReference type="GO" id="GO:0016757">
    <property type="term" value="F:glycosyltransferase activity"/>
    <property type="evidence" value="ECO:0007669"/>
    <property type="project" value="UniProtKB-KW"/>
</dbReference>
<evidence type="ECO:0000256" key="9">
    <source>
        <dbReference type="SAM" id="Phobius"/>
    </source>
</evidence>
<evidence type="ECO:0000256" key="6">
    <source>
        <dbReference type="ARBA" id="ARBA00022989"/>
    </source>
</evidence>
<dbReference type="InterPro" id="IPR029044">
    <property type="entry name" value="Nucleotide-diphossugar_trans"/>
</dbReference>
<dbReference type="PANTHER" id="PTHR48090:SF1">
    <property type="entry name" value="PROPHAGE BACTOPRENOL GLUCOSYL TRANSFERASE HOMOLOG"/>
    <property type="match status" value="1"/>
</dbReference>
<dbReference type="Gene3D" id="3.90.550.10">
    <property type="entry name" value="Spore Coat Polysaccharide Biosynthesis Protein SpsA, Chain A"/>
    <property type="match status" value="1"/>
</dbReference>